<comment type="caution">
    <text evidence="3">The sequence shown here is derived from an EMBL/GenBank/DDBJ whole genome shotgun (WGS) entry which is preliminary data.</text>
</comment>
<keyword evidence="2" id="KW-0812">Transmembrane</keyword>
<protein>
    <submittedName>
        <fullName evidence="3">Uncharacterized protein</fullName>
    </submittedName>
</protein>
<evidence type="ECO:0000256" key="2">
    <source>
        <dbReference type="SAM" id="Phobius"/>
    </source>
</evidence>
<accession>A0A7W9GFE2</accession>
<feature type="transmembrane region" description="Helical" evidence="2">
    <location>
        <begin position="215"/>
        <end position="233"/>
    </location>
</feature>
<feature type="compositionally biased region" description="Low complexity" evidence="1">
    <location>
        <begin position="1"/>
        <end position="23"/>
    </location>
</feature>
<evidence type="ECO:0000313" key="3">
    <source>
        <dbReference type="EMBL" id="MBB5782678.1"/>
    </source>
</evidence>
<feature type="region of interest" description="Disordered" evidence="1">
    <location>
        <begin position="1"/>
        <end position="24"/>
    </location>
</feature>
<dbReference type="AlphaFoldDB" id="A0A7W9GFE2"/>
<keyword evidence="2" id="KW-0472">Membrane</keyword>
<gene>
    <name evidence="3" type="ORF">HD596_009434</name>
</gene>
<dbReference type="EMBL" id="JACHMB010000001">
    <property type="protein sequence ID" value="MBB5782678.1"/>
    <property type="molecule type" value="Genomic_DNA"/>
</dbReference>
<reference evidence="3 4" key="1">
    <citation type="submission" date="2020-08" db="EMBL/GenBank/DDBJ databases">
        <title>Sequencing the genomes of 1000 actinobacteria strains.</title>
        <authorList>
            <person name="Klenk H.-P."/>
        </authorList>
    </citation>
    <scope>NUCLEOTIDE SEQUENCE [LARGE SCALE GENOMIC DNA]</scope>
    <source>
        <strain evidence="3 4">DSM 45507</strain>
    </source>
</reference>
<proteinExistence type="predicted"/>
<dbReference type="Proteomes" id="UP000579153">
    <property type="component" value="Unassembled WGS sequence"/>
</dbReference>
<feature type="transmembrane region" description="Helical" evidence="2">
    <location>
        <begin position="76"/>
        <end position="97"/>
    </location>
</feature>
<dbReference type="RefSeq" id="WP_185075724.1">
    <property type="nucleotide sequence ID" value="NZ_JACHMB010000001.1"/>
</dbReference>
<feature type="transmembrane region" description="Helical" evidence="2">
    <location>
        <begin position="143"/>
        <end position="165"/>
    </location>
</feature>
<feature type="transmembrane region" description="Helical" evidence="2">
    <location>
        <begin position="177"/>
        <end position="195"/>
    </location>
</feature>
<keyword evidence="2" id="KW-1133">Transmembrane helix</keyword>
<feature type="transmembrane region" description="Helical" evidence="2">
    <location>
        <begin position="117"/>
        <end position="137"/>
    </location>
</feature>
<keyword evidence="4" id="KW-1185">Reference proteome</keyword>
<name>A0A7W9GFE2_9ACTN</name>
<sequence>MPLTLPARPQAARSAADAPITSAPAPPPSRWRVALLLVRPLARAIDWGPLAVVAAFTAGLVSLVEYGEALPGGDALVLMRICGTLLGAAAAFGLVDAMSADLGAAAVPRWVRQALRCLLPGGAAIAIWLAAFSYILTRLPEGALFPVGDLLIEVGVCLGIALAAAATAVRFAPGRQAAMAAMVVQLAMVLGTILLPEQARLWPPTCGFGYWDQAHLFWLAMLPLPYLWLITAGRDLRR</sequence>
<evidence type="ECO:0000313" key="4">
    <source>
        <dbReference type="Proteomes" id="UP000579153"/>
    </source>
</evidence>
<organism evidence="3 4">
    <name type="scientific">Nonomuraea jabiensis</name>
    <dbReference type="NCBI Taxonomy" id="882448"/>
    <lineage>
        <taxon>Bacteria</taxon>
        <taxon>Bacillati</taxon>
        <taxon>Actinomycetota</taxon>
        <taxon>Actinomycetes</taxon>
        <taxon>Streptosporangiales</taxon>
        <taxon>Streptosporangiaceae</taxon>
        <taxon>Nonomuraea</taxon>
    </lineage>
</organism>
<feature type="transmembrane region" description="Helical" evidence="2">
    <location>
        <begin position="44"/>
        <end position="64"/>
    </location>
</feature>
<evidence type="ECO:0000256" key="1">
    <source>
        <dbReference type="SAM" id="MobiDB-lite"/>
    </source>
</evidence>